<keyword evidence="2 6" id="KW-0812">Transmembrane</keyword>
<keyword evidence="3 6" id="KW-1133">Transmembrane helix</keyword>
<dbReference type="InterPro" id="IPR001623">
    <property type="entry name" value="DnaJ_domain"/>
</dbReference>
<accession>A0AA38MLP3</accession>
<comment type="subcellular location">
    <subcellularLocation>
        <location evidence="1">Membrane</location>
        <topology evidence="1">Single-pass membrane protein</topology>
    </subcellularLocation>
</comment>
<feature type="compositionally biased region" description="Polar residues" evidence="5">
    <location>
        <begin position="11"/>
        <end position="23"/>
    </location>
</feature>
<evidence type="ECO:0000256" key="2">
    <source>
        <dbReference type="ARBA" id="ARBA00022692"/>
    </source>
</evidence>
<reference evidence="8" key="1">
    <citation type="journal article" date="2023" name="G3 (Bethesda)">
        <title>Whole genome assemblies of Zophobas morio and Tenebrio molitor.</title>
        <authorList>
            <person name="Kaur S."/>
            <person name="Stinson S.A."/>
            <person name="diCenzo G.C."/>
        </authorList>
    </citation>
    <scope>NUCLEOTIDE SEQUENCE</scope>
    <source>
        <strain evidence="8">QUZm001</strain>
    </source>
</reference>
<dbReference type="InterPro" id="IPR051100">
    <property type="entry name" value="DnaJ_subfamily_B/C"/>
</dbReference>
<dbReference type="PROSITE" id="PS50076">
    <property type="entry name" value="DNAJ_2"/>
    <property type="match status" value="1"/>
</dbReference>
<keyword evidence="4 6" id="KW-0472">Membrane</keyword>
<evidence type="ECO:0000256" key="1">
    <source>
        <dbReference type="ARBA" id="ARBA00004167"/>
    </source>
</evidence>
<dbReference type="Gene3D" id="1.10.287.110">
    <property type="entry name" value="DnaJ domain"/>
    <property type="match status" value="1"/>
</dbReference>
<evidence type="ECO:0000256" key="5">
    <source>
        <dbReference type="SAM" id="MobiDB-lite"/>
    </source>
</evidence>
<dbReference type="Pfam" id="PF09320">
    <property type="entry name" value="DUF1977"/>
    <property type="match status" value="1"/>
</dbReference>
<dbReference type="Pfam" id="PF00226">
    <property type="entry name" value="DnaJ"/>
    <property type="match status" value="1"/>
</dbReference>
<sequence length="305" mass="36115">MTKPETKYHNTHQTPPHSRCTPAQQKEVNRINKCGDHYEILGVQRTATKPEIERVFRKLSLKVHPDKNKCPGAEEAFKKLAKARETLIGPPKSNVGGTDEAPKRPEANASNRTFNEEEFFKKFDEEFFKRYFKAEWEQNDDRQEKTNGTAHRKQRENRQDSQPENTNQNAYYWYIFIGVVILTALYNVPPDAKKTSKDVDPVYSLKSTRRFYVPRRTLNKKIRYYVEGNFVKRLRGSSLDELEKTIEKEYLQDLERACAEQKSYLFVRQMYAKFKSWITFEEFDEIRLPACNMLKNFDHRFSKLS</sequence>
<dbReference type="EMBL" id="JALNTZ010000002">
    <property type="protein sequence ID" value="KAJ3660457.1"/>
    <property type="molecule type" value="Genomic_DNA"/>
</dbReference>
<dbReference type="Proteomes" id="UP001168821">
    <property type="component" value="Unassembled WGS sequence"/>
</dbReference>
<proteinExistence type="predicted"/>
<dbReference type="AlphaFoldDB" id="A0AA38MLP3"/>
<feature type="region of interest" description="Disordered" evidence="5">
    <location>
        <begin position="139"/>
        <end position="164"/>
    </location>
</feature>
<evidence type="ECO:0000313" key="8">
    <source>
        <dbReference type="EMBL" id="KAJ3660457.1"/>
    </source>
</evidence>
<feature type="region of interest" description="Disordered" evidence="5">
    <location>
        <begin position="1"/>
        <end position="23"/>
    </location>
</feature>
<dbReference type="SMART" id="SM00271">
    <property type="entry name" value="DnaJ"/>
    <property type="match status" value="1"/>
</dbReference>
<feature type="region of interest" description="Disordered" evidence="5">
    <location>
        <begin position="84"/>
        <end position="112"/>
    </location>
</feature>
<evidence type="ECO:0000256" key="6">
    <source>
        <dbReference type="SAM" id="Phobius"/>
    </source>
</evidence>
<dbReference type="PRINTS" id="PR00625">
    <property type="entry name" value="JDOMAIN"/>
</dbReference>
<evidence type="ECO:0000256" key="3">
    <source>
        <dbReference type="ARBA" id="ARBA00022989"/>
    </source>
</evidence>
<dbReference type="GO" id="GO:0016020">
    <property type="term" value="C:membrane"/>
    <property type="evidence" value="ECO:0007669"/>
    <property type="project" value="UniProtKB-SubCell"/>
</dbReference>
<evidence type="ECO:0000256" key="4">
    <source>
        <dbReference type="ARBA" id="ARBA00023136"/>
    </source>
</evidence>
<comment type="caution">
    <text evidence="8">The sequence shown here is derived from an EMBL/GenBank/DDBJ whole genome shotgun (WGS) entry which is preliminary data.</text>
</comment>
<name>A0AA38MLP3_9CUCU</name>
<keyword evidence="9" id="KW-1185">Reference proteome</keyword>
<gene>
    <name evidence="8" type="ORF">Zmor_004906</name>
</gene>
<feature type="transmembrane region" description="Helical" evidence="6">
    <location>
        <begin position="171"/>
        <end position="188"/>
    </location>
</feature>
<dbReference type="CDD" id="cd06257">
    <property type="entry name" value="DnaJ"/>
    <property type="match status" value="1"/>
</dbReference>
<protein>
    <recommendedName>
        <fullName evidence="7">J domain-containing protein</fullName>
    </recommendedName>
</protein>
<organism evidence="8 9">
    <name type="scientific">Zophobas morio</name>
    <dbReference type="NCBI Taxonomy" id="2755281"/>
    <lineage>
        <taxon>Eukaryota</taxon>
        <taxon>Metazoa</taxon>
        <taxon>Ecdysozoa</taxon>
        <taxon>Arthropoda</taxon>
        <taxon>Hexapoda</taxon>
        <taxon>Insecta</taxon>
        <taxon>Pterygota</taxon>
        <taxon>Neoptera</taxon>
        <taxon>Endopterygota</taxon>
        <taxon>Coleoptera</taxon>
        <taxon>Polyphaga</taxon>
        <taxon>Cucujiformia</taxon>
        <taxon>Tenebrionidae</taxon>
        <taxon>Zophobas</taxon>
    </lineage>
</organism>
<feature type="domain" description="J" evidence="7">
    <location>
        <begin position="36"/>
        <end position="92"/>
    </location>
</feature>
<evidence type="ECO:0000313" key="9">
    <source>
        <dbReference type="Proteomes" id="UP001168821"/>
    </source>
</evidence>
<dbReference type="SUPFAM" id="SSF46565">
    <property type="entry name" value="Chaperone J-domain"/>
    <property type="match status" value="1"/>
</dbReference>
<dbReference type="InterPro" id="IPR015399">
    <property type="entry name" value="DUF1977_DnaJ-like"/>
</dbReference>
<dbReference type="InterPro" id="IPR036869">
    <property type="entry name" value="J_dom_sf"/>
</dbReference>
<evidence type="ECO:0000259" key="7">
    <source>
        <dbReference type="PROSITE" id="PS50076"/>
    </source>
</evidence>
<dbReference type="PANTHER" id="PTHR43908">
    <property type="entry name" value="AT29763P-RELATED"/>
    <property type="match status" value="1"/>
</dbReference>